<proteinExistence type="predicted"/>
<dbReference type="RefSeq" id="WP_006897808.1">
    <property type="nucleotide sequence ID" value="NZ_BANU01000034.1"/>
</dbReference>
<evidence type="ECO:0008006" key="5">
    <source>
        <dbReference type="Google" id="ProtNLM"/>
    </source>
</evidence>
<accession>L7LND2</accession>
<evidence type="ECO:0000313" key="3">
    <source>
        <dbReference type="EMBL" id="GAC62399.1"/>
    </source>
</evidence>
<keyword evidence="4" id="KW-1185">Reference proteome</keyword>
<dbReference type="EMBL" id="BANU01000034">
    <property type="protein sequence ID" value="GAC62399.1"/>
    <property type="molecule type" value="Genomic_DNA"/>
</dbReference>
<gene>
    <name evidence="3" type="ORF">GSI01S_34_00110</name>
</gene>
<feature type="coiled-coil region" evidence="1">
    <location>
        <begin position="103"/>
        <end position="144"/>
    </location>
</feature>
<sequence>MPKPPTNTASIASAFAELSAEGVAISVRALRERAHVSTKAASDWLAANRPSRETPPAPTEVFSGMVDTLWSAALIAARDEDADARNTERAELLAAERAALDDADTATTERDAAAARADHAEAEVATLRAQVDDLRRQLDVEAGRARAALDEAAAARQAAHASELALAEAQATARAFREVIADRDKATAQAKADAEAADK</sequence>
<feature type="region of interest" description="Disordered" evidence="2">
    <location>
        <begin position="38"/>
        <end position="59"/>
    </location>
</feature>
<reference evidence="3 4" key="1">
    <citation type="submission" date="2012-12" db="EMBL/GenBank/DDBJ databases">
        <title>Whole genome shotgun sequence of Gordonia sihwensis NBRC 108236.</title>
        <authorList>
            <person name="Yoshida I."/>
            <person name="Hosoyama A."/>
            <person name="Tsuchikane K."/>
            <person name="Ando Y."/>
            <person name="Baba S."/>
            <person name="Ohji S."/>
            <person name="Hamada M."/>
            <person name="Tamura T."/>
            <person name="Yamazoe A."/>
            <person name="Yamazaki S."/>
            <person name="Fujita N."/>
        </authorList>
    </citation>
    <scope>NUCLEOTIDE SEQUENCE [LARGE SCALE GENOMIC DNA]</scope>
    <source>
        <strain evidence="3 4">NBRC 108236</strain>
    </source>
</reference>
<evidence type="ECO:0000256" key="2">
    <source>
        <dbReference type="SAM" id="MobiDB-lite"/>
    </source>
</evidence>
<evidence type="ECO:0000313" key="4">
    <source>
        <dbReference type="Proteomes" id="UP000035083"/>
    </source>
</evidence>
<dbReference type="eggNOG" id="ENOG5032EGM">
    <property type="taxonomic scope" value="Bacteria"/>
</dbReference>
<dbReference type="AlphaFoldDB" id="L7LND2"/>
<evidence type="ECO:0000256" key="1">
    <source>
        <dbReference type="SAM" id="Coils"/>
    </source>
</evidence>
<protein>
    <recommendedName>
        <fullName evidence="5">KfrA N-terminal DNA-binding domain-containing protein</fullName>
    </recommendedName>
</protein>
<keyword evidence="1" id="KW-0175">Coiled coil</keyword>
<comment type="caution">
    <text evidence="3">The sequence shown here is derived from an EMBL/GenBank/DDBJ whole genome shotgun (WGS) entry which is preliminary data.</text>
</comment>
<organism evidence="3 4">
    <name type="scientific">Gordonia sihwensis NBRC 108236</name>
    <dbReference type="NCBI Taxonomy" id="1223544"/>
    <lineage>
        <taxon>Bacteria</taxon>
        <taxon>Bacillati</taxon>
        <taxon>Actinomycetota</taxon>
        <taxon>Actinomycetes</taxon>
        <taxon>Mycobacteriales</taxon>
        <taxon>Gordoniaceae</taxon>
        <taxon>Gordonia</taxon>
    </lineage>
</organism>
<name>L7LND2_9ACTN</name>
<dbReference type="Proteomes" id="UP000035083">
    <property type="component" value="Unassembled WGS sequence"/>
</dbReference>